<feature type="transmembrane region" description="Helical" evidence="1">
    <location>
        <begin position="20"/>
        <end position="42"/>
    </location>
</feature>
<evidence type="ECO:0000256" key="1">
    <source>
        <dbReference type="SAM" id="Phobius"/>
    </source>
</evidence>
<feature type="transmembrane region" description="Helical" evidence="1">
    <location>
        <begin position="54"/>
        <end position="72"/>
    </location>
</feature>
<reference evidence="2 3" key="1">
    <citation type="submission" date="2020-03" db="EMBL/GenBank/DDBJ databases">
        <title>Genomic Encyclopedia of Type Strains, Phase IV (KMG-IV): sequencing the most valuable type-strain genomes for metagenomic binning, comparative biology and taxonomic classification.</title>
        <authorList>
            <person name="Goeker M."/>
        </authorList>
    </citation>
    <scope>NUCLEOTIDE SEQUENCE [LARGE SCALE GENOMIC DNA]</scope>
    <source>
        <strain evidence="2 3">DSM 29762</strain>
    </source>
</reference>
<proteinExistence type="predicted"/>
<dbReference type="AlphaFoldDB" id="A0A846QUE7"/>
<accession>A0A846QUE7</accession>
<keyword evidence="1" id="KW-0472">Membrane</keyword>
<keyword evidence="1" id="KW-1133">Transmembrane helix</keyword>
<gene>
    <name evidence="2" type="ORF">GGR42_003067</name>
</gene>
<feature type="transmembrane region" description="Helical" evidence="1">
    <location>
        <begin position="152"/>
        <end position="170"/>
    </location>
</feature>
<feature type="transmembrane region" description="Helical" evidence="1">
    <location>
        <begin position="114"/>
        <end position="132"/>
    </location>
</feature>
<keyword evidence="3" id="KW-1185">Reference proteome</keyword>
<feature type="transmembrane region" description="Helical" evidence="1">
    <location>
        <begin position="84"/>
        <end position="102"/>
    </location>
</feature>
<dbReference type="Proteomes" id="UP000590442">
    <property type="component" value="Unassembled WGS sequence"/>
</dbReference>
<keyword evidence="1" id="KW-0812">Transmembrane</keyword>
<evidence type="ECO:0000313" key="2">
    <source>
        <dbReference type="EMBL" id="NJB72576.1"/>
    </source>
</evidence>
<dbReference type="EMBL" id="JAATJJ010000002">
    <property type="protein sequence ID" value="NJB72576.1"/>
    <property type="molecule type" value="Genomic_DNA"/>
</dbReference>
<evidence type="ECO:0000313" key="3">
    <source>
        <dbReference type="Proteomes" id="UP000590442"/>
    </source>
</evidence>
<protein>
    <submittedName>
        <fullName evidence="2">Uncharacterized membrane protein HdeD (DUF308 family)</fullName>
    </submittedName>
</protein>
<sequence length="182" mass="22152">MGYLIFTYPEFKLISREGFSHYNIIIYNIYDLIFFPYFYYVFWSYINYEKHKRIVLFGGTLFFFVCILNLYLQNPMLSTQILTYVYGGLFLIVCILLYFSKLRYSHKKTMKQDLLFWISCGLLIFFIGYLPIEIKRYFDSLFNIVEPPYIRHIQRILIIVMYILIIIGFIKMKNRKLVSKKI</sequence>
<name>A0A846QUE7_9FLAO</name>
<comment type="caution">
    <text evidence="2">The sequence shown here is derived from an EMBL/GenBank/DDBJ whole genome shotgun (WGS) entry which is preliminary data.</text>
</comment>
<organism evidence="2 3">
    <name type="scientific">Saonia flava</name>
    <dbReference type="NCBI Taxonomy" id="523696"/>
    <lineage>
        <taxon>Bacteria</taxon>
        <taxon>Pseudomonadati</taxon>
        <taxon>Bacteroidota</taxon>
        <taxon>Flavobacteriia</taxon>
        <taxon>Flavobacteriales</taxon>
        <taxon>Flavobacteriaceae</taxon>
        <taxon>Saonia</taxon>
    </lineage>
</organism>